<feature type="transmembrane region" description="Helical" evidence="10">
    <location>
        <begin position="36"/>
        <end position="56"/>
    </location>
</feature>
<dbReference type="NCBIfam" id="TIGR01035">
    <property type="entry name" value="hemA"/>
    <property type="match status" value="1"/>
</dbReference>
<evidence type="ECO:0000256" key="6">
    <source>
        <dbReference type="ARBA" id="ARBA00023244"/>
    </source>
</evidence>
<feature type="transmembrane region" description="Helical" evidence="10">
    <location>
        <begin position="76"/>
        <end position="93"/>
    </location>
</feature>
<feature type="site" description="Important for activity" evidence="8">
    <location>
        <position position="412"/>
    </location>
</feature>
<dbReference type="GO" id="GO:0019353">
    <property type="term" value="P:protoporphyrinogen IX biosynthetic process from glutamate"/>
    <property type="evidence" value="ECO:0007669"/>
    <property type="project" value="TreeGrafter"/>
</dbReference>
<dbReference type="PANTHER" id="PTHR43013:SF1">
    <property type="entry name" value="GLUTAMYL-TRNA REDUCTASE"/>
    <property type="match status" value="1"/>
</dbReference>
<feature type="transmembrane region" description="Helical" evidence="10">
    <location>
        <begin position="251"/>
        <end position="270"/>
    </location>
</feature>
<name>F2AWE0_RHOBT</name>
<evidence type="ECO:0000313" key="15">
    <source>
        <dbReference type="Proteomes" id="UP000006222"/>
    </source>
</evidence>
<feature type="transmembrane region" description="Helical" evidence="10">
    <location>
        <begin position="189"/>
        <end position="209"/>
    </location>
</feature>
<dbReference type="Gene3D" id="3.40.50.720">
    <property type="entry name" value="NAD(P)-binding Rossmann-like Domain"/>
    <property type="match status" value="1"/>
</dbReference>
<dbReference type="SUPFAM" id="SSF51735">
    <property type="entry name" value="NAD(P)-binding Rossmann-fold domains"/>
    <property type="match status" value="1"/>
</dbReference>
<feature type="binding site" evidence="8">
    <location>
        <begin position="503"/>
        <end position="508"/>
    </location>
    <ligand>
        <name>NADP(+)</name>
        <dbReference type="ChEBI" id="CHEBI:58349"/>
    </ligand>
</feature>
<comment type="domain">
    <text evidence="8">Possesses an unusual extended V-shaped dimeric structure with each monomer consisting of three distinct domains arranged along a curved 'spinal' alpha-helix. The N-terminal catalytic domain specifically recognizes the glutamate moiety of the substrate. The second domain is the NADPH-binding domain, and the third C-terminal domain is responsible for dimerization.</text>
</comment>
<keyword evidence="5 8" id="KW-0560">Oxidoreductase</keyword>
<comment type="similarity">
    <text evidence="2 8 9">Belongs to the glutamyl-tRNA reductase family.</text>
</comment>
<dbReference type="SUPFAM" id="SSF69742">
    <property type="entry name" value="Glutamyl tRNA-reductase catalytic, N-terminal domain"/>
    <property type="match status" value="1"/>
</dbReference>
<dbReference type="GO" id="GO:0008883">
    <property type="term" value="F:glutamyl-tRNA reductase activity"/>
    <property type="evidence" value="ECO:0007669"/>
    <property type="project" value="UniProtKB-UniRule"/>
</dbReference>
<keyword evidence="10" id="KW-0812">Transmembrane</keyword>
<dbReference type="PANTHER" id="PTHR43013">
    <property type="entry name" value="GLUTAMYL-TRNA REDUCTASE"/>
    <property type="match status" value="1"/>
</dbReference>
<dbReference type="PATRIC" id="fig|991778.3.peg.4286"/>
<dbReference type="GO" id="GO:0050661">
    <property type="term" value="F:NADP binding"/>
    <property type="evidence" value="ECO:0007669"/>
    <property type="project" value="InterPro"/>
</dbReference>
<protein>
    <recommendedName>
        <fullName evidence="3 8">Glutamyl-tRNA reductase</fullName>
        <shortName evidence="8">GluTR</shortName>
        <ecNumber evidence="3 8">1.2.1.70</ecNumber>
    </recommendedName>
</protein>
<dbReference type="SUPFAM" id="SSF69075">
    <property type="entry name" value="Glutamyl tRNA-reductase dimerization domain"/>
    <property type="match status" value="1"/>
</dbReference>
<organism evidence="14 15">
    <name type="scientific">Rhodopirellula baltica WH47</name>
    <dbReference type="NCBI Taxonomy" id="991778"/>
    <lineage>
        <taxon>Bacteria</taxon>
        <taxon>Pseudomonadati</taxon>
        <taxon>Planctomycetota</taxon>
        <taxon>Planctomycetia</taxon>
        <taxon>Pirellulales</taxon>
        <taxon>Pirellulaceae</taxon>
        <taxon>Rhodopirellula</taxon>
    </lineage>
</organism>
<evidence type="ECO:0000256" key="2">
    <source>
        <dbReference type="ARBA" id="ARBA00005916"/>
    </source>
</evidence>
<comment type="subunit">
    <text evidence="8">Homodimer.</text>
</comment>
<evidence type="ECO:0000256" key="7">
    <source>
        <dbReference type="ARBA" id="ARBA00047464"/>
    </source>
</evidence>
<feature type="binding site" evidence="8">
    <location>
        <begin position="427"/>
        <end position="429"/>
    </location>
    <ligand>
        <name>substrate</name>
    </ligand>
</feature>
<feature type="binding site" evidence="8">
    <location>
        <position position="433"/>
    </location>
    <ligand>
        <name>substrate</name>
    </ligand>
</feature>
<comment type="miscellaneous">
    <text evidence="8">During catalysis, the active site Cys acts as a nucleophile attacking the alpha-carbonyl group of tRNA-bound glutamate with the formation of a thioester intermediate between enzyme and glutamate, and the concomitant release of tRNA(Glu). The thioester intermediate is finally reduced by direct hydride transfer from NADPH, to form the product GSA.</text>
</comment>
<sequence>MMDLLRQISVTCFSASYLVVLVLEALRFLGRVPGRGLAVIVMMGLGIFTHVTYLTLRAASIANEANVGRLATWTDWSLMVALGLAIAFFAFYLRRPDTIIGLFFLPAILAMIALSRAVSHMPAFERSEAVEVWRGVHGASMMLGSAAVLIGFLAGAMYLVQSWRLKRKQAGSSLRLPTLETLQDLNRSCLIISTAAVGLGLVSGVVMNWNRLGVIPWTDGGIILSGVLFLWLVSATLVEYFYAPASRGRKVAYLTLASFGFLALAMTGVLSSSHGADQSDAPAETPIQNIDSEIELTRKRSGTGNDNAARPVMTLKMIGCSHHDAAVEIREQLSFTENEINRTFELFGQRFADAELVLLSTCNRVELYGAGSNPASLQSDDLIDLVADCLNQSRDFVANHMIIREGREAVEHLFLVAASLDSMVVGEAQILSQVKQSYDLANDADRTGPITHGVFQAANRTAKRVQTETSIHRRRLSVPSVAIGEVVPEVFNRLQGKRVVLCGAGEMAEETLRYLKNGGANNLCVVNRSLDRAQKLADEFGADAESMDSLHDQIVQADLLIGTTSAEEPIVDASTFAALNAKRGGRIMLVLDLAVPRDFDPVIGDEPGVYLYQIDDLQAACNRNRREREKQWPKAKKIIDEEVDGFFQSLQQRATGPVIRRLRERADKVKAEELQRLFGKLNGSTDTAMQKEIEKSFDRLTNKLLHPPMASLRDDAADGHSRGLLEALRHLFNLGEDS</sequence>
<evidence type="ECO:0000256" key="8">
    <source>
        <dbReference type="HAMAP-Rule" id="MF_00087"/>
    </source>
</evidence>
<dbReference type="EC" id="1.2.1.70" evidence="3 8"/>
<evidence type="ECO:0000259" key="13">
    <source>
        <dbReference type="Pfam" id="PF05201"/>
    </source>
</evidence>
<comment type="caution">
    <text evidence="14">The sequence shown here is derived from an EMBL/GenBank/DDBJ whole genome shotgun (WGS) entry which is preliminary data.</text>
</comment>
<evidence type="ECO:0000256" key="5">
    <source>
        <dbReference type="ARBA" id="ARBA00023002"/>
    </source>
</evidence>
<feature type="binding site" evidence="8">
    <location>
        <begin position="361"/>
        <end position="364"/>
    </location>
    <ligand>
        <name>substrate</name>
    </ligand>
</feature>
<keyword evidence="6 8" id="KW-0627">Porphyrin biosynthesis</keyword>
<dbReference type="InterPro" id="IPR018214">
    <property type="entry name" value="GluRdtase_CS"/>
</dbReference>
<dbReference type="Gene3D" id="3.30.460.30">
    <property type="entry name" value="Glutamyl-tRNA reductase, N-terminal domain"/>
    <property type="match status" value="1"/>
</dbReference>
<accession>F2AWE0</accession>
<evidence type="ECO:0000256" key="10">
    <source>
        <dbReference type="SAM" id="Phobius"/>
    </source>
</evidence>
<evidence type="ECO:0000259" key="12">
    <source>
        <dbReference type="Pfam" id="PF01488"/>
    </source>
</evidence>
<proteinExistence type="inferred from homology"/>
<dbReference type="PROSITE" id="PS00747">
    <property type="entry name" value="GLUTR"/>
    <property type="match status" value="1"/>
</dbReference>
<comment type="function">
    <text evidence="8">Catalyzes the NADPH-dependent reduction of glutamyl-tRNA(Glu) to glutamate 1-semialdehyde (GSA).</text>
</comment>
<evidence type="ECO:0000256" key="1">
    <source>
        <dbReference type="ARBA" id="ARBA00005059"/>
    </source>
</evidence>
<dbReference type="InterPro" id="IPR015896">
    <property type="entry name" value="4pyrrol_synth_GluRdtase_dimer"/>
</dbReference>
<keyword evidence="10" id="KW-0472">Membrane</keyword>
<dbReference type="InterPro" id="IPR000343">
    <property type="entry name" value="4pyrrol_synth_GluRdtase"/>
</dbReference>
<dbReference type="InterPro" id="IPR015895">
    <property type="entry name" value="4pyrrol_synth_GluRdtase_N"/>
</dbReference>
<dbReference type="FunFam" id="3.30.460.30:FF:000001">
    <property type="entry name" value="Glutamyl-tRNA reductase"/>
    <property type="match status" value="1"/>
</dbReference>
<feature type="active site" description="Nucleophile" evidence="8">
    <location>
        <position position="362"/>
    </location>
</feature>
<feature type="transmembrane region" description="Helical" evidence="10">
    <location>
        <begin position="221"/>
        <end position="242"/>
    </location>
</feature>
<evidence type="ECO:0000313" key="14">
    <source>
        <dbReference type="EMBL" id="EGF26023.1"/>
    </source>
</evidence>
<dbReference type="HAMAP" id="MF_00087">
    <property type="entry name" value="Glu_tRNA_reductase"/>
    <property type="match status" value="1"/>
</dbReference>
<dbReference type="Pfam" id="PF05201">
    <property type="entry name" value="GlutR_N"/>
    <property type="match status" value="1"/>
</dbReference>
<keyword evidence="4 8" id="KW-0521">NADP</keyword>
<evidence type="ECO:0000256" key="4">
    <source>
        <dbReference type="ARBA" id="ARBA00022857"/>
    </source>
</evidence>
<dbReference type="InterPro" id="IPR036343">
    <property type="entry name" value="GluRdtase_N_sf"/>
</dbReference>
<dbReference type="EMBL" id="AFAR01000198">
    <property type="protein sequence ID" value="EGF26023.1"/>
    <property type="molecule type" value="Genomic_DNA"/>
</dbReference>
<dbReference type="InterPro" id="IPR036453">
    <property type="entry name" value="GluRdtase_dimer_dom_sf"/>
</dbReference>
<reference evidence="14 15" key="1">
    <citation type="journal article" date="2013" name="Mar. Genomics">
        <title>Expression of sulfatases in Rhodopirellula baltica and the diversity of sulfatases in the genus Rhodopirellula.</title>
        <authorList>
            <person name="Wegner C.E."/>
            <person name="Richter-Heitmann T."/>
            <person name="Klindworth A."/>
            <person name="Klockow C."/>
            <person name="Richter M."/>
            <person name="Achstetter T."/>
            <person name="Glockner F.O."/>
            <person name="Harder J."/>
        </authorList>
    </citation>
    <scope>NUCLEOTIDE SEQUENCE [LARGE SCALE GENOMIC DNA]</scope>
    <source>
        <strain evidence="14 15">WH47</strain>
    </source>
</reference>
<keyword evidence="10" id="KW-1133">Transmembrane helix</keyword>
<dbReference type="InterPro" id="IPR036291">
    <property type="entry name" value="NAD(P)-bd_dom_sf"/>
</dbReference>
<feature type="transmembrane region" description="Helical" evidence="10">
    <location>
        <begin position="6"/>
        <end position="29"/>
    </location>
</feature>
<feature type="transmembrane region" description="Helical" evidence="10">
    <location>
        <begin position="100"/>
        <end position="119"/>
    </location>
</feature>
<dbReference type="Proteomes" id="UP000006222">
    <property type="component" value="Unassembled WGS sequence"/>
</dbReference>
<dbReference type="Pfam" id="PF01488">
    <property type="entry name" value="Shikimate_DH"/>
    <property type="match status" value="1"/>
</dbReference>
<feature type="transmembrane region" description="Helical" evidence="10">
    <location>
        <begin position="139"/>
        <end position="160"/>
    </location>
</feature>
<evidence type="ECO:0000259" key="11">
    <source>
        <dbReference type="Pfam" id="PF00745"/>
    </source>
</evidence>
<evidence type="ECO:0000256" key="9">
    <source>
        <dbReference type="RuleBase" id="RU000584"/>
    </source>
</evidence>
<feature type="domain" description="Tetrapyrrole biosynthesis glutamyl-tRNA reductase dimerisation" evidence="11">
    <location>
        <begin position="634"/>
        <end position="734"/>
    </location>
</feature>
<dbReference type="UniPathway" id="UPA00251">
    <property type="reaction ID" value="UER00316"/>
</dbReference>
<feature type="domain" description="Glutamyl-tRNA reductase N-terminal" evidence="13">
    <location>
        <begin position="318"/>
        <end position="469"/>
    </location>
</feature>
<dbReference type="InterPro" id="IPR006151">
    <property type="entry name" value="Shikm_DH/Glu-tRNA_Rdtase"/>
</dbReference>
<comment type="catalytic activity">
    <reaction evidence="7 8 9">
        <text>(S)-4-amino-5-oxopentanoate + tRNA(Glu) + NADP(+) = L-glutamyl-tRNA(Glu) + NADPH + H(+)</text>
        <dbReference type="Rhea" id="RHEA:12344"/>
        <dbReference type="Rhea" id="RHEA-COMP:9663"/>
        <dbReference type="Rhea" id="RHEA-COMP:9680"/>
        <dbReference type="ChEBI" id="CHEBI:15378"/>
        <dbReference type="ChEBI" id="CHEBI:57501"/>
        <dbReference type="ChEBI" id="CHEBI:57783"/>
        <dbReference type="ChEBI" id="CHEBI:58349"/>
        <dbReference type="ChEBI" id="CHEBI:78442"/>
        <dbReference type="ChEBI" id="CHEBI:78520"/>
        <dbReference type="EC" id="1.2.1.70"/>
    </reaction>
</comment>
<dbReference type="CDD" id="cd05213">
    <property type="entry name" value="NAD_bind_Glutamyl_tRNA_reduct"/>
    <property type="match status" value="1"/>
</dbReference>
<comment type="pathway">
    <text evidence="1 8 9">Porphyrin-containing compound metabolism; protoporphyrin-IX biosynthesis; 5-aminolevulinate from L-glutamyl-tRNA(Glu): step 1/2.</text>
</comment>
<dbReference type="Pfam" id="PF00745">
    <property type="entry name" value="GlutR_dimer"/>
    <property type="match status" value="1"/>
</dbReference>
<feature type="binding site" evidence="8">
    <location>
        <position position="422"/>
    </location>
    <ligand>
        <name>substrate</name>
    </ligand>
</feature>
<feature type="domain" description="Quinate/shikimate 5-dehydrogenase/glutamyl-tRNA reductase" evidence="12">
    <location>
        <begin position="488"/>
        <end position="619"/>
    </location>
</feature>
<evidence type="ECO:0000256" key="3">
    <source>
        <dbReference type="ARBA" id="ARBA00012970"/>
    </source>
</evidence>
<dbReference type="AlphaFoldDB" id="F2AWE0"/>
<gene>
    <name evidence="8 14" type="primary">hemA</name>
    <name evidence="14" type="ORF">RBWH47_01218</name>
</gene>